<protein>
    <submittedName>
        <fullName evidence="2">HNH endonuclease signature motif containing protein</fullName>
    </submittedName>
</protein>
<proteinExistence type="predicted"/>
<dbReference type="InterPro" id="IPR003615">
    <property type="entry name" value="HNH_nuc"/>
</dbReference>
<evidence type="ECO:0000313" key="3">
    <source>
        <dbReference type="Proteomes" id="UP001501170"/>
    </source>
</evidence>
<evidence type="ECO:0000313" key="2">
    <source>
        <dbReference type="EMBL" id="GAA2392620.1"/>
    </source>
</evidence>
<reference evidence="2 3" key="1">
    <citation type="journal article" date="2019" name="Int. J. Syst. Evol. Microbiol.">
        <title>The Global Catalogue of Microorganisms (GCM) 10K type strain sequencing project: providing services to taxonomists for standard genome sequencing and annotation.</title>
        <authorList>
            <consortium name="The Broad Institute Genomics Platform"/>
            <consortium name="The Broad Institute Genome Sequencing Center for Infectious Disease"/>
            <person name="Wu L."/>
            <person name="Ma J."/>
        </authorList>
    </citation>
    <scope>NUCLEOTIDE SEQUENCE [LARGE SCALE GENOMIC DNA]</scope>
    <source>
        <strain evidence="2 3">JCM 16227</strain>
    </source>
</reference>
<evidence type="ECO:0000259" key="1">
    <source>
        <dbReference type="SMART" id="SM00507"/>
    </source>
</evidence>
<name>A0ABN3I1F8_9ACTN</name>
<dbReference type="Proteomes" id="UP001501170">
    <property type="component" value="Unassembled WGS sequence"/>
</dbReference>
<accession>A0ABN3I1F8</accession>
<keyword evidence="2" id="KW-0540">Nuclease</keyword>
<sequence length="499" mass="53139">MDADQTEAEPSTALPTDPATLVAMIEGATVALAAARFTAATEEQLLEIAEVLERVHRRLDAVDAALLVEVSDRGAYRKDGYLSLHQYLSSGLRLGDGEARRRRTSVAAIGRFTGLQGQTLPPARLATADAVTDGVIGAAHVREIDAIMDRIPAAVDPLTREQAEAQLAAVARELTPDGVRAAGIRLLAHLDPDGSLTDERDRKRRRKFALMPQDRRLMSKVTASLTPALRARFELLLGSWAAPGMNNPADPESPRGACEVADPAAVAAAAERDDRTAGQRGHDALVALLDAERALTAAATTGNGRLSSQIVVTVTDKELREHAGVALTATGTRLPVAELIEVAADATPHLAVFSHHTGQALYLGRGRRLASKAQRLMLFARDRGCTAPGCSAPFARTQAHHFPDYADGGPTDVDHLGAACGRHNRSVGKAAGDWETMLLIDGPHAGRIAWRPVAARYPRKGWRVNQIHHAELLPDQGPHAPPAPGDSRGEAYLARLIAA</sequence>
<gene>
    <name evidence="2" type="ORF">GCM10009855_35550</name>
</gene>
<comment type="caution">
    <text evidence="2">The sequence shown here is derived from an EMBL/GenBank/DDBJ whole genome shotgun (WGS) entry which is preliminary data.</text>
</comment>
<dbReference type="Pfam" id="PF02720">
    <property type="entry name" value="DUF222"/>
    <property type="match status" value="1"/>
</dbReference>
<dbReference type="GO" id="GO:0004519">
    <property type="term" value="F:endonuclease activity"/>
    <property type="evidence" value="ECO:0007669"/>
    <property type="project" value="UniProtKB-KW"/>
</dbReference>
<keyword evidence="2" id="KW-0255">Endonuclease</keyword>
<organism evidence="2 3">
    <name type="scientific">Gordonia cholesterolivorans</name>
    <dbReference type="NCBI Taxonomy" id="559625"/>
    <lineage>
        <taxon>Bacteria</taxon>
        <taxon>Bacillati</taxon>
        <taxon>Actinomycetota</taxon>
        <taxon>Actinomycetes</taxon>
        <taxon>Mycobacteriales</taxon>
        <taxon>Gordoniaceae</taxon>
        <taxon>Gordonia</taxon>
    </lineage>
</organism>
<dbReference type="RefSeq" id="WP_045537456.1">
    <property type="nucleotide sequence ID" value="NZ_BAAARB010000029.1"/>
</dbReference>
<keyword evidence="2" id="KW-0378">Hydrolase</keyword>
<feature type="domain" description="HNH nuclease" evidence="1">
    <location>
        <begin position="373"/>
        <end position="425"/>
    </location>
</feature>
<dbReference type="EMBL" id="BAAARB010000029">
    <property type="protein sequence ID" value="GAA2392620.1"/>
    <property type="molecule type" value="Genomic_DNA"/>
</dbReference>
<dbReference type="InterPro" id="IPR003870">
    <property type="entry name" value="DUF222"/>
</dbReference>
<dbReference type="CDD" id="cd00085">
    <property type="entry name" value="HNHc"/>
    <property type="match status" value="1"/>
</dbReference>
<keyword evidence="3" id="KW-1185">Reference proteome</keyword>
<dbReference type="SMART" id="SM00507">
    <property type="entry name" value="HNHc"/>
    <property type="match status" value="1"/>
</dbReference>